<keyword evidence="10" id="KW-0472">Membrane</keyword>
<evidence type="ECO:0000256" key="16">
    <source>
        <dbReference type="ARBA" id="ARBA00052285"/>
    </source>
</evidence>
<dbReference type="EC" id="2.4.3.3" evidence="14"/>
<dbReference type="GO" id="GO:0001665">
    <property type="term" value="F:alpha-N-acetylgalactosaminide alpha-2,6-sialyltransferase activity"/>
    <property type="evidence" value="ECO:0007669"/>
    <property type="project" value="UniProtKB-EC"/>
</dbReference>
<evidence type="ECO:0000256" key="11">
    <source>
        <dbReference type="ARBA" id="ARBA00023157"/>
    </source>
</evidence>
<dbReference type="Gene3D" id="3.90.1480.20">
    <property type="entry name" value="Glycosyl transferase family 29"/>
    <property type="match status" value="1"/>
</dbReference>
<dbReference type="FunFam" id="3.90.1480.20:FF:000015">
    <property type="entry name" value="Lactosylceramide alpha-2,3-sialyltransferase"/>
    <property type="match status" value="1"/>
</dbReference>
<evidence type="ECO:0000256" key="2">
    <source>
        <dbReference type="ARBA" id="ARBA00004922"/>
    </source>
</evidence>
<keyword evidence="6" id="KW-0812">Transmembrane</keyword>
<evidence type="ECO:0000256" key="9">
    <source>
        <dbReference type="ARBA" id="ARBA00023034"/>
    </source>
</evidence>
<dbReference type="PANTHER" id="PTHR45941">
    <property type="entry name" value="ALPHA-N-ACETYLGALACTOSAMINIDE ALPHA-2,6-SIALYLTRANSFERASE 2-LIKE-RELATED"/>
    <property type="match status" value="1"/>
</dbReference>
<evidence type="ECO:0000313" key="17">
    <source>
        <dbReference type="Proteomes" id="UP000001554"/>
    </source>
</evidence>
<keyword evidence="12" id="KW-0325">Glycoprotein</keyword>
<reference evidence="17" key="1">
    <citation type="journal article" date="2020" name="Nat. Ecol. Evol.">
        <title>Deeply conserved synteny resolves early events in vertebrate evolution.</title>
        <authorList>
            <person name="Simakov O."/>
            <person name="Marletaz F."/>
            <person name="Yue J.X."/>
            <person name="O'Connell B."/>
            <person name="Jenkins J."/>
            <person name="Brandt A."/>
            <person name="Calef R."/>
            <person name="Tung C.H."/>
            <person name="Huang T.K."/>
            <person name="Schmutz J."/>
            <person name="Satoh N."/>
            <person name="Yu J.K."/>
            <person name="Putnam N.H."/>
            <person name="Green R.E."/>
            <person name="Rokhsar D.S."/>
        </authorList>
    </citation>
    <scope>NUCLEOTIDE SEQUENCE [LARGE SCALE GENOMIC DNA]</scope>
    <source>
        <strain evidence="17">S238N-H82</strain>
    </source>
</reference>
<keyword evidence="17" id="KW-1185">Reference proteome</keyword>
<dbReference type="Proteomes" id="UP000001554">
    <property type="component" value="Chromosome 8"/>
</dbReference>
<evidence type="ECO:0000256" key="12">
    <source>
        <dbReference type="ARBA" id="ARBA00023180"/>
    </source>
</evidence>
<keyword evidence="11" id="KW-1015">Disulfide bond</keyword>
<dbReference type="CDD" id="cd23964">
    <property type="entry name" value="GT29_ST6GALNAC1_2"/>
    <property type="match status" value="1"/>
</dbReference>
<dbReference type="PANTHER" id="PTHR45941:SF2">
    <property type="entry name" value="ALPHA-N-ACETYLGALACTOSAMINIDE ALPHA-2,6-SIALYLTRANSFERASE 2-LIKE"/>
    <property type="match status" value="1"/>
</dbReference>
<dbReference type="KEGG" id="bfo:118420642"/>
<keyword evidence="4" id="KW-0328">Glycosyltransferase</keyword>
<comment type="catalytic activity">
    <reaction evidence="13">
        <text>a beta-D-galactosyl-(1-&gt;3)-N-acetyl-alpha-D-galactosaminyl derivative + CMP-N-acetyl-beta-neuraminate = a beta-D-galactosyl-(1-&gt;3)-[N-acetyl-alpha-neuraminyl-(2-&gt;6)]-N-acetyl-alpha-D-galactosaminyl derivative + CMP + H(+)</text>
        <dbReference type="Rhea" id="RHEA:11136"/>
        <dbReference type="ChEBI" id="CHEBI:15378"/>
        <dbReference type="ChEBI" id="CHEBI:57812"/>
        <dbReference type="ChEBI" id="CHEBI:60377"/>
        <dbReference type="ChEBI" id="CHEBI:133470"/>
        <dbReference type="ChEBI" id="CHEBI:140764"/>
        <dbReference type="EC" id="2.4.3.3"/>
    </reaction>
    <physiologicalReaction direction="left-to-right" evidence="13">
        <dbReference type="Rhea" id="RHEA:11137"/>
    </physiologicalReaction>
</comment>
<evidence type="ECO:0000313" key="18">
    <source>
        <dbReference type="RefSeq" id="XP_035683406.1"/>
    </source>
</evidence>
<sequence length="452" mass="51350">MRCSVRRLLLSLSCFVPVVLISLLVPGAVYLRHFGLDQPRKLTFKPGHPSLKRHLSSNDVNRISNTDGTDGKVQALLYRGQYEVLPAPVLYPNGSERAMDIAEKQRKKWKKKEKEEYYQQRRERVQKIMATTVEAIPGEDVYGKDTSNLPLKCMSSHRFHDDPNMEWFSSKFVDDVPVLMTSHDLTEPEYNRLKRFPLPYGFDDIPLDELEKGLTSLPLSEGGTLFGARSGCRRCAVVGNGGSLKGSGVGSDIDGHDFVFRVNRAVTSGYESDVGTKTSFYFFTVNTLLGTLQPSFKEPQFHVPRDQGIKYMLTMCNRRDYKLVDTLAWGAPVDAQGIDRLSVEMLSKLHLGSDNIRLLHPDLLRYINNSWLKSKKRRYSVYRPSTGALAVFTALQTCDQVSLYGFGTADGQSVHYYDHASYDMTTVVNHDFDMEWRLWRKLDLLGVVRLLP</sequence>
<gene>
    <name evidence="18" type="primary">LOC118420642</name>
</gene>
<dbReference type="AlphaFoldDB" id="A0A9J7MXA2"/>
<protein>
    <recommendedName>
        <fullName evidence="14">alpha-N-acetylgalactosaminide alpha-2,6-sialyltransferase</fullName>
        <ecNumber evidence="14">2.4.3.3</ecNumber>
    </recommendedName>
</protein>
<dbReference type="Pfam" id="PF00777">
    <property type="entry name" value="Glyco_transf_29"/>
    <property type="match status" value="1"/>
</dbReference>
<dbReference type="OMA" id="KCMSSHR"/>
<evidence type="ECO:0000256" key="15">
    <source>
        <dbReference type="ARBA" id="ARBA00050664"/>
    </source>
</evidence>
<evidence type="ECO:0000256" key="3">
    <source>
        <dbReference type="ARBA" id="ARBA00006003"/>
    </source>
</evidence>
<keyword evidence="8" id="KW-1133">Transmembrane helix</keyword>
<comment type="subcellular location">
    <subcellularLocation>
        <location evidence="1">Golgi apparatus membrane</location>
        <topology evidence="1">Single-pass type II membrane protein</topology>
    </subcellularLocation>
</comment>
<evidence type="ECO:0000256" key="4">
    <source>
        <dbReference type="ARBA" id="ARBA00022676"/>
    </source>
</evidence>
<comment type="catalytic activity">
    <reaction evidence="15">
        <text>a 3-O-[N-acetyl-alpha-neuraminyl-(2-&gt;3)-beta-D-galactosyl-(1-&gt;3)-N-acetyl-alpha-D-galactosaminyl]-L-threonyl-[protein] + CMP-N-acetyl-beta-neuraminate = a 3-O-{alpha-Neu5Ac-(2-&gt;3)-beta-D-Gal-(1-&gt;3)-[alpha-Neu5Ac-(2-&gt;6)]-alpha-D-GalNAc}-L-threonyl-[protein] + CMP + H(+)</text>
        <dbReference type="Rhea" id="RHEA:81659"/>
        <dbReference type="Rhea" id="RHEA-COMP:14417"/>
        <dbReference type="Rhea" id="RHEA-COMP:16763"/>
        <dbReference type="ChEBI" id="CHEBI:15378"/>
        <dbReference type="ChEBI" id="CHEBI:57812"/>
        <dbReference type="ChEBI" id="CHEBI:60377"/>
        <dbReference type="ChEBI" id="CHEBI:139598"/>
        <dbReference type="ChEBI" id="CHEBI:156398"/>
    </reaction>
    <physiologicalReaction direction="left-to-right" evidence="15">
        <dbReference type="Rhea" id="RHEA:81660"/>
    </physiologicalReaction>
</comment>
<organism evidence="17 18">
    <name type="scientific">Branchiostoma floridae</name>
    <name type="common">Florida lancelet</name>
    <name type="synonym">Amphioxus</name>
    <dbReference type="NCBI Taxonomy" id="7739"/>
    <lineage>
        <taxon>Eukaryota</taxon>
        <taxon>Metazoa</taxon>
        <taxon>Chordata</taxon>
        <taxon>Cephalochordata</taxon>
        <taxon>Leptocardii</taxon>
        <taxon>Amphioxiformes</taxon>
        <taxon>Branchiostomatidae</taxon>
        <taxon>Branchiostoma</taxon>
    </lineage>
</organism>
<dbReference type="GeneID" id="118420642"/>
<proteinExistence type="inferred from homology"/>
<dbReference type="GO" id="GO:0016740">
    <property type="term" value="F:transferase activity"/>
    <property type="evidence" value="ECO:0000318"/>
    <property type="project" value="GO_Central"/>
</dbReference>
<comment type="catalytic activity">
    <reaction evidence="16">
        <text>a 3-O-[N-acetyl-alpha-D-galactosaminyl]-L-threonyl-[protein] + CMP-N-acetyl-beta-neuraminate = a 3-O-[N-acetyl-alpha-neuraminosyl-(2-&gt;6)-N-acetyl-alpha-D-galactosaminyl]-L-threonyl-[protein] + CMP + H(+)</text>
        <dbReference type="Rhea" id="RHEA:81643"/>
        <dbReference type="Rhea" id="RHEA-COMP:11689"/>
        <dbReference type="Rhea" id="RHEA-COMP:19720"/>
        <dbReference type="ChEBI" id="CHEBI:15378"/>
        <dbReference type="ChEBI" id="CHEBI:57812"/>
        <dbReference type="ChEBI" id="CHEBI:60377"/>
        <dbReference type="ChEBI" id="CHEBI:87075"/>
        <dbReference type="ChEBI" id="CHEBI:231970"/>
    </reaction>
    <physiologicalReaction direction="left-to-right" evidence="16">
        <dbReference type="Rhea" id="RHEA:81644"/>
    </physiologicalReaction>
</comment>
<keyword evidence="9" id="KW-0333">Golgi apparatus</keyword>
<evidence type="ECO:0000256" key="13">
    <source>
        <dbReference type="ARBA" id="ARBA00036348"/>
    </source>
</evidence>
<comment type="pathway">
    <text evidence="2">Protein modification; protein glycosylation.</text>
</comment>
<evidence type="ECO:0000256" key="8">
    <source>
        <dbReference type="ARBA" id="ARBA00022989"/>
    </source>
</evidence>
<evidence type="ECO:0000256" key="7">
    <source>
        <dbReference type="ARBA" id="ARBA00022968"/>
    </source>
</evidence>
<dbReference type="InterPro" id="IPR038578">
    <property type="entry name" value="GT29-like_sf"/>
</dbReference>
<name>A0A9J7MXA2_BRAFL</name>
<keyword evidence="7" id="KW-0735">Signal-anchor</keyword>
<dbReference type="OrthoDB" id="10264956at2759"/>
<dbReference type="InterPro" id="IPR001675">
    <property type="entry name" value="Glyco_trans_29"/>
</dbReference>
<dbReference type="RefSeq" id="XP_035683406.1">
    <property type="nucleotide sequence ID" value="XM_035827513.1"/>
</dbReference>
<reference evidence="18" key="2">
    <citation type="submission" date="2025-08" db="UniProtKB">
        <authorList>
            <consortium name="RefSeq"/>
        </authorList>
    </citation>
    <scope>IDENTIFICATION</scope>
    <source>
        <strain evidence="18">S238N-H82</strain>
        <tissue evidence="18">Testes</tissue>
    </source>
</reference>
<evidence type="ECO:0000256" key="5">
    <source>
        <dbReference type="ARBA" id="ARBA00022679"/>
    </source>
</evidence>
<evidence type="ECO:0000256" key="1">
    <source>
        <dbReference type="ARBA" id="ARBA00004323"/>
    </source>
</evidence>
<accession>A0A9J7MXA2</accession>
<evidence type="ECO:0000256" key="14">
    <source>
        <dbReference type="ARBA" id="ARBA00039109"/>
    </source>
</evidence>
<evidence type="ECO:0000256" key="10">
    <source>
        <dbReference type="ARBA" id="ARBA00023136"/>
    </source>
</evidence>
<evidence type="ECO:0000256" key="6">
    <source>
        <dbReference type="ARBA" id="ARBA00022692"/>
    </source>
</evidence>
<comment type="similarity">
    <text evidence="3">Belongs to the glycosyltransferase 29 family.</text>
</comment>
<dbReference type="GO" id="GO:0000139">
    <property type="term" value="C:Golgi membrane"/>
    <property type="evidence" value="ECO:0007669"/>
    <property type="project" value="UniProtKB-SubCell"/>
</dbReference>
<keyword evidence="5" id="KW-0808">Transferase</keyword>